<organism evidence="1 2">
    <name type="scientific">Wuchereria bancrofti</name>
    <dbReference type="NCBI Taxonomy" id="6293"/>
    <lineage>
        <taxon>Eukaryota</taxon>
        <taxon>Metazoa</taxon>
        <taxon>Ecdysozoa</taxon>
        <taxon>Nematoda</taxon>
        <taxon>Chromadorea</taxon>
        <taxon>Rhabditida</taxon>
        <taxon>Spirurina</taxon>
        <taxon>Spiruromorpha</taxon>
        <taxon>Filarioidea</taxon>
        <taxon>Onchocercidae</taxon>
        <taxon>Wuchereria</taxon>
    </lineage>
</organism>
<feature type="non-terminal residue" evidence="1">
    <location>
        <position position="1"/>
    </location>
</feature>
<evidence type="ECO:0000313" key="2">
    <source>
        <dbReference type="Proteomes" id="UP000004810"/>
    </source>
</evidence>
<accession>J9DW75</accession>
<sequence length="103" mass="11933">AEMIDEQTKNIIAVCDFYFLQEDGGRFKVIKLKYFDVSNKTKKKITFYLKFIAYVPDINNYHLLTNCSISVSCSEVSKFLFKGSLNCDLWEFPVGIRVTVINN</sequence>
<gene>
    <name evidence="1" type="ORF">WUBG_15086</name>
</gene>
<reference evidence="2" key="1">
    <citation type="submission" date="2012-08" db="EMBL/GenBank/DDBJ databases">
        <title>The Genome Sequence of Wuchereria bancrofti.</title>
        <authorList>
            <person name="Nutman T.B."/>
            <person name="Fink D.L."/>
            <person name="Russ C."/>
            <person name="Young S."/>
            <person name="Zeng Q."/>
            <person name="Koehrsen M."/>
            <person name="Alvarado L."/>
            <person name="Berlin A."/>
            <person name="Chapman S.B."/>
            <person name="Chen Z."/>
            <person name="Freedman E."/>
            <person name="Gellesch M."/>
            <person name="Goldberg J."/>
            <person name="Griggs A."/>
            <person name="Gujja S."/>
            <person name="Heilman E.R."/>
            <person name="Heiman D."/>
            <person name="Hepburn T."/>
            <person name="Howarth C."/>
            <person name="Jen D."/>
            <person name="Larson L."/>
            <person name="Lewis B."/>
            <person name="Mehta T."/>
            <person name="Park D."/>
            <person name="Pearson M."/>
            <person name="Roberts A."/>
            <person name="Saif S."/>
            <person name="Shea T."/>
            <person name="Shenoy N."/>
            <person name="Sisk P."/>
            <person name="Stolte C."/>
            <person name="Sykes S."/>
            <person name="Walk T."/>
            <person name="White J."/>
            <person name="Yandava C."/>
            <person name="Haas B."/>
            <person name="Henn M.R."/>
            <person name="Nusbaum C."/>
            <person name="Birren B."/>
        </authorList>
    </citation>
    <scope>NUCLEOTIDE SEQUENCE [LARGE SCALE GENOMIC DNA]</scope>
    <source>
        <strain evidence="2">NA</strain>
    </source>
</reference>
<evidence type="ECO:0000313" key="1">
    <source>
        <dbReference type="EMBL" id="EJW74006.1"/>
    </source>
</evidence>
<protein>
    <submittedName>
        <fullName evidence="1">Uncharacterized protein</fullName>
    </submittedName>
</protein>
<name>J9DW75_WUCBA</name>
<dbReference type="AlphaFoldDB" id="J9DW75"/>
<proteinExistence type="predicted"/>
<comment type="caution">
    <text evidence="1">The sequence shown here is derived from an EMBL/GenBank/DDBJ whole genome shotgun (WGS) entry which is preliminary data.</text>
</comment>
<dbReference type="Proteomes" id="UP000004810">
    <property type="component" value="Unassembled WGS sequence"/>
</dbReference>
<dbReference type="EMBL" id="ADBV01013025">
    <property type="protein sequence ID" value="EJW74006.1"/>
    <property type="molecule type" value="Genomic_DNA"/>
</dbReference>